<gene>
    <name evidence="1" type="ORF">SI7747_06007174</name>
</gene>
<keyword evidence="2" id="KW-1185">Reference proteome</keyword>
<evidence type="ECO:0000313" key="1">
    <source>
        <dbReference type="EMBL" id="CAA2621056.1"/>
    </source>
</evidence>
<evidence type="ECO:0000313" key="2">
    <source>
        <dbReference type="Proteomes" id="UP001189122"/>
    </source>
</evidence>
<reference evidence="1 2" key="1">
    <citation type="submission" date="2019-12" db="EMBL/GenBank/DDBJ databases">
        <authorList>
            <person name="Scholz U."/>
            <person name="Mascher M."/>
            <person name="Fiebig A."/>
        </authorList>
    </citation>
    <scope>NUCLEOTIDE SEQUENCE</scope>
</reference>
<sequence length="115" mass="12755">MEVGRVSGASSSGLHSKRRLFIAFGMLLGGGDSSPGGSGKIVTFQLSSGCHPMERSWMEEVATHLLADRPLPDDSFLSPSHDAFFSRLMLAVKNFCFSTHFNRKCMKWRELTIKM</sequence>
<accession>A0A7I8ISI1</accession>
<proteinExistence type="predicted"/>
<organism evidence="1">
    <name type="scientific">Spirodela intermedia</name>
    <name type="common">Intermediate duckweed</name>
    <dbReference type="NCBI Taxonomy" id="51605"/>
    <lineage>
        <taxon>Eukaryota</taxon>
        <taxon>Viridiplantae</taxon>
        <taxon>Streptophyta</taxon>
        <taxon>Embryophyta</taxon>
        <taxon>Tracheophyta</taxon>
        <taxon>Spermatophyta</taxon>
        <taxon>Magnoliopsida</taxon>
        <taxon>Liliopsida</taxon>
        <taxon>Araceae</taxon>
        <taxon>Lemnoideae</taxon>
        <taxon>Spirodela</taxon>
    </lineage>
</organism>
<protein>
    <submittedName>
        <fullName evidence="1">Uncharacterized protein</fullName>
    </submittedName>
</protein>
<dbReference type="EMBL" id="LR743593">
    <property type="protein sequence ID" value="CAA2621056.1"/>
    <property type="molecule type" value="Genomic_DNA"/>
</dbReference>
<dbReference type="EMBL" id="CACRZD030000006">
    <property type="protein sequence ID" value="CAA6660770.1"/>
    <property type="molecule type" value="Genomic_DNA"/>
</dbReference>
<dbReference type="Proteomes" id="UP001189122">
    <property type="component" value="Unassembled WGS sequence"/>
</dbReference>
<dbReference type="AlphaFoldDB" id="A0A7I8ISI1"/>
<name>A0A7I8ISI1_SPIIN</name>